<dbReference type="Proteomes" id="UP001501771">
    <property type="component" value="Unassembled WGS sequence"/>
</dbReference>
<protein>
    <submittedName>
        <fullName evidence="3">Uncharacterized protein</fullName>
    </submittedName>
</protein>
<accession>A0ABP5LZZ4</accession>
<gene>
    <name evidence="3" type="ORF">GCM10009844_42350</name>
</gene>
<evidence type="ECO:0000313" key="4">
    <source>
        <dbReference type="Proteomes" id="UP001501771"/>
    </source>
</evidence>
<keyword evidence="4" id="KW-1185">Reference proteome</keyword>
<feature type="region of interest" description="Disordered" evidence="1">
    <location>
        <begin position="1"/>
        <end position="35"/>
    </location>
</feature>
<feature type="transmembrane region" description="Helical" evidence="2">
    <location>
        <begin position="56"/>
        <end position="75"/>
    </location>
</feature>
<evidence type="ECO:0000256" key="1">
    <source>
        <dbReference type="SAM" id="MobiDB-lite"/>
    </source>
</evidence>
<reference evidence="4" key="1">
    <citation type="journal article" date="2019" name="Int. J. Syst. Evol. Microbiol.">
        <title>The Global Catalogue of Microorganisms (GCM) 10K type strain sequencing project: providing services to taxonomists for standard genome sequencing and annotation.</title>
        <authorList>
            <consortium name="The Broad Institute Genomics Platform"/>
            <consortium name="The Broad Institute Genome Sequencing Center for Infectious Disease"/>
            <person name="Wu L."/>
            <person name="Ma J."/>
        </authorList>
    </citation>
    <scope>NUCLEOTIDE SEQUENCE [LARGE SCALE GENOMIC DNA]</scope>
    <source>
        <strain evidence="4">JCM 16022</strain>
    </source>
</reference>
<name>A0ABP5LZZ4_9ACTN</name>
<sequence length="93" mass="9941">MINRERAAADSGSSGEESHPVPGAGRSGHPGRGTIVVMTPPVLPLHMGALHPFEQVLVLLLAFGPFVALGLVIAVRRRQDRREEAAAEGQRDR</sequence>
<proteinExistence type="predicted"/>
<keyword evidence="2" id="KW-0472">Membrane</keyword>
<comment type="caution">
    <text evidence="3">The sequence shown here is derived from an EMBL/GenBank/DDBJ whole genome shotgun (WGS) entry which is preliminary data.</text>
</comment>
<keyword evidence="2" id="KW-1133">Transmembrane helix</keyword>
<organism evidence="3 4">
    <name type="scientific">Nocardioides koreensis</name>
    <dbReference type="NCBI Taxonomy" id="433651"/>
    <lineage>
        <taxon>Bacteria</taxon>
        <taxon>Bacillati</taxon>
        <taxon>Actinomycetota</taxon>
        <taxon>Actinomycetes</taxon>
        <taxon>Propionibacteriales</taxon>
        <taxon>Nocardioidaceae</taxon>
        <taxon>Nocardioides</taxon>
    </lineage>
</organism>
<evidence type="ECO:0000256" key="2">
    <source>
        <dbReference type="SAM" id="Phobius"/>
    </source>
</evidence>
<dbReference type="EMBL" id="BAAAQR010000017">
    <property type="protein sequence ID" value="GAA2155368.1"/>
    <property type="molecule type" value="Genomic_DNA"/>
</dbReference>
<keyword evidence="2" id="KW-0812">Transmembrane</keyword>
<evidence type="ECO:0000313" key="3">
    <source>
        <dbReference type="EMBL" id="GAA2155368.1"/>
    </source>
</evidence>